<comment type="caution">
    <text evidence="2">The sequence shown here is derived from an EMBL/GenBank/DDBJ whole genome shotgun (WGS) entry which is preliminary data.</text>
</comment>
<sequence length="239" mass="25380">MIKQRADFAGAVQAAGAVALLVDGDNLPATLAGRLLTRSASHGRVVIKRVYGNMKLLPLWEAAPGFRLCHSGGGKNATDMLLAIEAVDLAHRGGVRTIVIASSDRDFAHLAHYLRERHLTVIGMGEAKAPEAFRRACTDFVELAPPSAAPATMPVKTAPQNPPLSKLDQRIRAVIAKADSEGISIVTLSGQMHSQHGFTIGSTPEKTWRAYLTARPALFACDPRGPDARVRLAPAAQAG</sequence>
<feature type="domain" description="NYN" evidence="1">
    <location>
        <begin position="18"/>
        <end position="143"/>
    </location>
</feature>
<organism evidence="2 3">
    <name type="scientific">Ruixingdingia sedimenti</name>
    <dbReference type="NCBI Taxonomy" id="3073604"/>
    <lineage>
        <taxon>Bacteria</taxon>
        <taxon>Pseudomonadati</taxon>
        <taxon>Pseudomonadota</taxon>
        <taxon>Alphaproteobacteria</taxon>
        <taxon>Rhodobacterales</taxon>
        <taxon>Paracoccaceae</taxon>
        <taxon>Ruixingdingia</taxon>
    </lineage>
</organism>
<accession>A0ABU1F5I2</accession>
<dbReference type="Pfam" id="PF01936">
    <property type="entry name" value="NYN"/>
    <property type="match status" value="1"/>
</dbReference>
<dbReference type="Proteomes" id="UP001247754">
    <property type="component" value="Unassembled WGS sequence"/>
</dbReference>
<dbReference type="InterPro" id="IPR021139">
    <property type="entry name" value="NYN"/>
</dbReference>
<dbReference type="PANTHER" id="PTHR35811">
    <property type="entry name" value="SLR1870 PROTEIN"/>
    <property type="match status" value="1"/>
</dbReference>
<dbReference type="Gene3D" id="3.40.50.1010">
    <property type="entry name" value="5'-nuclease"/>
    <property type="match status" value="1"/>
</dbReference>
<dbReference type="CDD" id="cd11297">
    <property type="entry name" value="PIN_LabA-like_N_1"/>
    <property type="match status" value="1"/>
</dbReference>
<protein>
    <submittedName>
        <fullName evidence="2">NYN domain-containing protein</fullName>
    </submittedName>
</protein>
<name>A0ABU1F5I2_9RHOB</name>
<evidence type="ECO:0000259" key="1">
    <source>
        <dbReference type="Pfam" id="PF01936"/>
    </source>
</evidence>
<evidence type="ECO:0000313" key="2">
    <source>
        <dbReference type="EMBL" id="MDR5652140.1"/>
    </source>
</evidence>
<gene>
    <name evidence="2" type="ORF">RGD00_05980</name>
</gene>
<dbReference type="PANTHER" id="PTHR35811:SF1">
    <property type="entry name" value="HTH OST-TYPE DOMAIN-CONTAINING PROTEIN"/>
    <property type="match status" value="1"/>
</dbReference>
<dbReference type="RefSeq" id="WP_310456390.1">
    <property type="nucleotide sequence ID" value="NZ_JAVKPH010000005.1"/>
</dbReference>
<reference evidence="2 3" key="1">
    <citation type="submission" date="2023-09" db="EMBL/GenBank/DDBJ databases">
        <title>Xinfangfangia sedmenti sp. nov., isolated the sedment.</title>
        <authorList>
            <person name="Xu L."/>
        </authorList>
    </citation>
    <scope>NUCLEOTIDE SEQUENCE [LARGE SCALE GENOMIC DNA]</scope>
    <source>
        <strain evidence="2 3">LG-4</strain>
    </source>
</reference>
<keyword evidence="3" id="KW-1185">Reference proteome</keyword>
<evidence type="ECO:0000313" key="3">
    <source>
        <dbReference type="Proteomes" id="UP001247754"/>
    </source>
</evidence>
<dbReference type="EMBL" id="JAVKPH010000005">
    <property type="protein sequence ID" value="MDR5652140.1"/>
    <property type="molecule type" value="Genomic_DNA"/>
</dbReference>
<proteinExistence type="predicted"/>